<dbReference type="SMART" id="SM00860">
    <property type="entry name" value="SMI1_KNR4"/>
    <property type="match status" value="1"/>
</dbReference>
<dbReference type="Proteomes" id="UP000516230">
    <property type="component" value="Chromosome"/>
</dbReference>
<keyword evidence="3" id="KW-1185">Reference proteome</keyword>
<accession>A0A7H0I0N8</accession>
<sequence>MWTGVRERVLALRDAPRRREVFGAGGSGHGFELLPALTTGQLAAVETHLGVTLPPEYRAFLLEVGAGGAGPDYGLFPLSPPAPGAPPAAGPAARPFRPGLTALLDEHALAQPRPADHPDDDAFATAHAAWQAREDALYDALTDGTLHIGDRGCAYYNVLVLAGPHGGTVWEDVRAVGEGIVPQRLVSGPGNLTFAAWYLHWLAGAERTAWAVDGPAGSA</sequence>
<organism evidence="2 3">
    <name type="scientific">Streptomyces genisteinicus</name>
    <dbReference type="NCBI Taxonomy" id="2768068"/>
    <lineage>
        <taxon>Bacteria</taxon>
        <taxon>Bacillati</taxon>
        <taxon>Actinomycetota</taxon>
        <taxon>Actinomycetes</taxon>
        <taxon>Kitasatosporales</taxon>
        <taxon>Streptomycetaceae</taxon>
        <taxon>Streptomyces</taxon>
    </lineage>
</organism>
<protein>
    <submittedName>
        <fullName evidence="2">SMI1/KNR4 family protein</fullName>
    </submittedName>
</protein>
<proteinExistence type="predicted"/>
<dbReference type="Pfam" id="PF09346">
    <property type="entry name" value="SMI1_KNR4"/>
    <property type="match status" value="1"/>
</dbReference>
<feature type="domain" description="Knr4/Smi1-like" evidence="1">
    <location>
        <begin position="36"/>
        <end position="200"/>
    </location>
</feature>
<gene>
    <name evidence="2" type="ORF">IAG43_27765</name>
</gene>
<evidence type="ECO:0000313" key="2">
    <source>
        <dbReference type="EMBL" id="QNP66354.1"/>
    </source>
</evidence>
<dbReference type="RefSeq" id="WP_187743413.1">
    <property type="nucleotide sequence ID" value="NZ_CP060825.1"/>
</dbReference>
<name>A0A7H0I0N8_9ACTN</name>
<evidence type="ECO:0000259" key="1">
    <source>
        <dbReference type="SMART" id="SM00860"/>
    </source>
</evidence>
<dbReference type="Gene3D" id="3.40.1580.10">
    <property type="entry name" value="SMI1/KNR4-like"/>
    <property type="match status" value="1"/>
</dbReference>
<dbReference type="InterPro" id="IPR037883">
    <property type="entry name" value="Knr4/Smi1-like_sf"/>
</dbReference>
<dbReference type="EMBL" id="CP060825">
    <property type="protein sequence ID" value="QNP66354.1"/>
    <property type="molecule type" value="Genomic_DNA"/>
</dbReference>
<dbReference type="KEGG" id="sgj:IAG43_27765"/>
<dbReference type="SUPFAM" id="SSF160631">
    <property type="entry name" value="SMI1/KNR4-like"/>
    <property type="match status" value="1"/>
</dbReference>
<dbReference type="InterPro" id="IPR018958">
    <property type="entry name" value="Knr4/Smi1-like_dom"/>
</dbReference>
<dbReference type="AlphaFoldDB" id="A0A7H0I0N8"/>
<evidence type="ECO:0000313" key="3">
    <source>
        <dbReference type="Proteomes" id="UP000516230"/>
    </source>
</evidence>
<reference evidence="2 3" key="1">
    <citation type="submission" date="2020-08" db="EMBL/GenBank/DDBJ databases">
        <title>A novel species.</title>
        <authorList>
            <person name="Gao J."/>
        </authorList>
    </citation>
    <scope>NUCLEOTIDE SEQUENCE [LARGE SCALE GENOMIC DNA]</scope>
    <source>
        <strain evidence="2 3">CRPJ-33</strain>
    </source>
</reference>